<dbReference type="Pfam" id="PF00903">
    <property type="entry name" value="Glyoxalase"/>
    <property type="match status" value="1"/>
</dbReference>
<dbReference type="InterPro" id="IPR004360">
    <property type="entry name" value="Glyas_Fos-R_dOase_dom"/>
</dbReference>
<dbReference type="InterPro" id="IPR029068">
    <property type="entry name" value="Glyas_Bleomycin-R_OHBP_Dase"/>
</dbReference>
<accession>A0ABW6KCR1</accession>
<dbReference type="SUPFAM" id="SSF54593">
    <property type="entry name" value="Glyoxalase/Bleomycin resistance protein/Dihydroxybiphenyl dioxygenase"/>
    <property type="match status" value="1"/>
</dbReference>
<dbReference type="InterPro" id="IPR037523">
    <property type="entry name" value="VOC_core"/>
</dbReference>
<dbReference type="RefSeq" id="WP_389361943.1">
    <property type="nucleotide sequence ID" value="NZ_JBIACK010000007.1"/>
</dbReference>
<evidence type="ECO:0000259" key="2">
    <source>
        <dbReference type="PROSITE" id="PS51819"/>
    </source>
</evidence>
<dbReference type="PROSITE" id="PS00934">
    <property type="entry name" value="GLYOXALASE_I_1"/>
    <property type="match status" value="1"/>
</dbReference>
<evidence type="ECO:0000256" key="1">
    <source>
        <dbReference type="ARBA" id="ARBA00022723"/>
    </source>
</evidence>
<evidence type="ECO:0000313" key="3">
    <source>
        <dbReference type="EMBL" id="MFE8701981.1"/>
    </source>
</evidence>
<keyword evidence="1" id="KW-0479">Metal-binding</keyword>
<protein>
    <submittedName>
        <fullName evidence="3">VOC family protein</fullName>
    </submittedName>
</protein>
<keyword evidence="4" id="KW-1185">Reference proteome</keyword>
<dbReference type="InterPro" id="IPR018146">
    <property type="entry name" value="Glyoxalase_1_CS"/>
</dbReference>
<sequence length="125" mass="14250">MTMNSIQKVGQIGVPVKNLERAIIFYRDTLGLPLLFHTDSMAFFECNGLRLLLSIPENESYAFSSSVIYFQVKNITSMYEDLLEKGVSFKDRPHMVAKMGQTETWMTFLEDTEGNTHALMSEVTL</sequence>
<dbReference type="Proteomes" id="UP001601059">
    <property type="component" value="Unassembled WGS sequence"/>
</dbReference>
<organism evidence="3 4">
    <name type="scientific">Cytobacillus spartinae</name>
    <dbReference type="NCBI Taxonomy" id="3299023"/>
    <lineage>
        <taxon>Bacteria</taxon>
        <taxon>Bacillati</taxon>
        <taxon>Bacillota</taxon>
        <taxon>Bacilli</taxon>
        <taxon>Bacillales</taxon>
        <taxon>Bacillaceae</taxon>
        <taxon>Cytobacillus</taxon>
    </lineage>
</organism>
<proteinExistence type="predicted"/>
<evidence type="ECO:0000313" key="4">
    <source>
        <dbReference type="Proteomes" id="UP001601059"/>
    </source>
</evidence>
<dbReference type="EMBL" id="JBIACK010000007">
    <property type="protein sequence ID" value="MFE8701981.1"/>
    <property type="molecule type" value="Genomic_DNA"/>
</dbReference>
<name>A0ABW6KCR1_9BACI</name>
<feature type="domain" description="VOC" evidence="2">
    <location>
        <begin position="8"/>
        <end position="122"/>
    </location>
</feature>
<dbReference type="Gene3D" id="3.10.180.10">
    <property type="entry name" value="2,3-Dihydroxybiphenyl 1,2-Dioxygenase, domain 1"/>
    <property type="match status" value="1"/>
</dbReference>
<comment type="caution">
    <text evidence="3">The sequence shown here is derived from an EMBL/GenBank/DDBJ whole genome shotgun (WGS) entry which is preliminary data.</text>
</comment>
<gene>
    <name evidence="3" type="ORF">ACFYKX_15370</name>
</gene>
<reference evidence="3 4" key="1">
    <citation type="submission" date="2024-08" db="EMBL/GenBank/DDBJ databases">
        <title>Two novel Cytobacillus novel species.</title>
        <authorList>
            <person name="Liu G."/>
        </authorList>
    </citation>
    <scope>NUCLEOTIDE SEQUENCE [LARGE SCALE GENOMIC DNA]</scope>
    <source>
        <strain evidence="3 4">FJAT-54145</strain>
    </source>
</reference>
<dbReference type="PROSITE" id="PS51819">
    <property type="entry name" value="VOC"/>
    <property type="match status" value="1"/>
</dbReference>